<dbReference type="PANTHER" id="PTHR33490">
    <property type="entry name" value="BLR5614 PROTEIN-RELATED"/>
    <property type="match status" value="1"/>
</dbReference>
<evidence type="ECO:0000259" key="2">
    <source>
        <dbReference type="SMART" id="SM00460"/>
    </source>
</evidence>
<proteinExistence type="predicted"/>
<evidence type="ECO:0000256" key="1">
    <source>
        <dbReference type="SAM" id="SignalP"/>
    </source>
</evidence>
<keyword evidence="1" id="KW-0732">Signal</keyword>
<sequence>MIKKILFIILVMFITGAFNEAYAEVKIDDANSGNGVVGVSYSSNSGKKIKVMIQKDSTKYTYNLKPDGAVEKFPLQMGDGKYKVSVLENTSGTKYSYLDTKTIDVKLKNPNVVFLNSIQNIKWDNNLNSIKKGKELSGEQKEHDKKLSTLYSYIIKNVTYDYDKIPYLTTDYNPNIEQTYRDKKGICYDYSSLLAGMQRSQGLPTKLVKGYAKGVDGYHAWNEVLIGGKWVVVDSTFDAAMWGGKISQKMIKSANDYTKVNEY</sequence>
<dbReference type="Proteomes" id="UP000243406">
    <property type="component" value="Unassembled WGS sequence"/>
</dbReference>
<feature type="signal peptide" evidence="1">
    <location>
        <begin position="1"/>
        <end position="23"/>
    </location>
</feature>
<gene>
    <name evidence="3" type="ORF">SAMN02745120_1544</name>
</gene>
<dbReference type="InterPro" id="IPR002931">
    <property type="entry name" value="Transglutaminase-like"/>
</dbReference>
<dbReference type="EMBL" id="FUYN01000003">
    <property type="protein sequence ID" value="SKB45158.1"/>
    <property type="molecule type" value="Genomic_DNA"/>
</dbReference>
<evidence type="ECO:0000313" key="3">
    <source>
        <dbReference type="EMBL" id="SKB45158.1"/>
    </source>
</evidence>
<dbReference type="RefSeq" id="WP_013361080.1">
    <property type="nucleotide sequence ID" value="NZ_FUYN01000003.1"/>
</dbReference>
<feature type="domain" description="Transglutaminase-like" evidence="2">
    <location>
        <begin position="179"/>
        <end position="237"/>
    </location>
</feature>
<dbReference type="PANTHER" id="PTHR33490:SF6">
    <property type="entry name" value="SLL1049 PROTEIN"/>
    <property type="match status" value="1"/>
</dbReference>
<feature type="chain" id="PRO_5010572327" evidence="1">
    <location>
        <begin position="24"/>
        <end position="263"/>
    </location>
</feature>
<keyword evidence="4" id="KW-1185">Reference proteome</keyword>
<organism evidence="3 4">
    <name type="scientific">Acetoanaerobium noterae</name>
    <dbReference type="NCBI Taxonomy" id="745369"/>
    <lineage>
        <taxon>Bacteria</taxon>
        <taxon>Bacillati</taxon>
        <taxon>Bacillota</taxon>
        <taxon>Clostridia</taxon>
        <taxon>Peptostreptococcales</taxon>
        <taxon>Filifactoraceae</taxon>
        <taxon>Acetoanaerobium</taxon>
    </lineage>
</organism>
<dbReference type="Pfam" id="PF01841">
    <property type="entry name" value="Transglut_core"/>
    <property type="match status" value="1"/>
</dbReference>
<dbReference type="OrthoDB" id="1817605at2"/>
<dbReference type="InterPro" id="IPR038765">
    <property type="entry name" value="Papain-like_cys_pep_sf"/>
</dbReference>
<dbReference type="SMART" id="SM00460">
    <property type="entry name" value="TGc"/>
    <property type="match status" value="1"/>
</dbReference>
<name>A0A1T5BD59_9FIRM</name>
<dbReference type="SUPFAM" id="SSF54001">
    <property type="entry name" value="Cysteine proteinases"/>
    <property type="match status" value="1"/>
</dbReference>
<evidence type="ECO:0000313" key="4">
    <source>
        <dbReference type="Proteomes" id="UP000243406"/>
    </source>
</evidence>
<dbReference type="AlphaFoldDB" id="A0A1T5BD59"/>
<dbReference type="Gene3D" id="3.10.620.30">
    <property type="match status" value="1"/>
</dbReference>
<protein>
    <submittedName>
        <fullName evidence="3">Transglutaminase-like superfamily protein</fullName>
    </submittedName>
</protein>
<reference evidence="4" key="1">
    <citation type="submission" date="2017-02" db="EMBL/GenBank/DDBJ databases">
        <authorList>
            <person name="Varghese N."/>
            <person name="Submissions S."/>
        </authorList>
    </citation>
    <scope>NUCLEOTIDE SEQUENCE [LARGE SCALE GENOMIC DNA]</scope>
    <source>
        <strain evidence="4">ATCC 35199</strain>
    </source>
</reference>
<accession>A0A1T5BD59</accession>